<evidence type="ECO:0000313" key="3">
    <source>
        <dbReference type="EMBL" id="STO25533.1"/>
    </source>
</evidence>
<dbReference type="Proteomes" id="UP000186808">
    <property type="component" value="Unassembled WGS sequence"/>
</dbReference>
<reference evidence="3 5" key="2">
    <citation type="submission" date="2018-06" db="EMBL/GenBank/DDBJ databases">
        <authorList>
            <consortium name="Pathogen Informatics"/>
            <person name="Doyle S."/>
        </authorList>
    </citation>
    <scope>NUCLEOTIDE SEQUENCE [LARGE SCALE GENOMIC DNA]</scope>
    <source>
        <strain evidence="3 5">NCTC11401</strain>
    </source>
</reference>
<evidence type="ECO:0000256" key="1">
    <source>
        <dbReference type="SAM" id="MobiDB-lite"/>
    </source>
</evidence>
<dbReference type="EMBL" id="FTNL01000024">
    <property type="protein sequence ID" value="SIR78650.1"/>
    <property type="molecule type" value="Genomic_DNA"/>
</dbReference>
<reference evidence="2 4" key="1">
    <citation type="submission" date="2017-01" db="EMBL/GenBank/DDBJ databases">
        <authorList>
            <person name="Varghese N."/>
            <person name="Submissions S."/>
        </authorList>
    </citation>
    <scope>NUCLEOTIDE SEQUENCE [LARGE SCALE GENOMIC DNA]</scope>
    <source>
        <strain evidence="2 4">ATCC 33342</strain>
    </source>
</reference>
<dbReference type="OrthoDB" id="5652914at2"/>
<protein>
    <recommendedName>
        <fullName evidence="6">Dot/Icm T4SS effector</fullName>
    </recommendedName>
</protein>
<gene>
    <name evidence="3" type="ORF">NCTC11401_02370</name>
    <name evidence="2" type="ORF">SAMN05421777_12460</name>
</gene>
<keyword evidence="4" id="KW-1185">Reference proteome</keyword>
<dbReference type="STRING" id="464.Lgor_2073"/>
<feature type="region of interest" description="Disordered" evidence="1">
    <location>
        <begin position="266"/>
        <end position="286"/>
    </location>
</feature>
<evidence type="ECO:0008006" key="6">
    <source>
        <dbReference type="Google" id="ProtNLM"/>
    </source>
</evidence>
<evidence type="ECO:0000313" key="2">
    <source>
        <dbReference type="EMBL" id="SIR78650.1"/>
    </source>
</evidence>
<accession>A0A377GLS8</accession>
<proteinExistence type="predicted"/>
<dbReference type="Proteomes" id="UP000254374">
    <property type="component" value="Unassembled WGS sequence"/>
</dbReference>
<sequence>MSYRIDNSGGGDCGFYAFAIGLINTIQNEYSLHGKSKTYDRWNTEGLHTVSLQQILEVDLNKLYHSPRTYKNQLLFTLQMSLRNIAFNVYKNELINRIRGEEVLLDQRAKIEATPVFGKFKELVDFYFDDKGSLAEIRQFNELALSPDVLLLAEQTAQTLQVKLQQESADRPEQIELEHVKNVVLHDVMSVGKENPDSIILKGVEKIREQGRWATHDDLKEIAAHLDVNLYVVGKENGVTLPDRSTITLNNEGNAHWTTHVEQLTPPQANSSKEEHVDTPPVPKKRQKRIKEEEAFSKKEEQVIVATVSTQGEEDKVDLYRQNIKELIQAASTQGLFSQVKNKIDVDKIDTAEALKNERGDQIESDEDFAARLQEAELRRVLG</sequence>
<dbReference type="EMBL" id="UGGV01000001">
    <property type="protein sequence ID" value="STO25533.1"/>
    <property type="molecule type" value="Genomic_DNA"/>
</dbReference>
<organism evidence="3 5">
    <name type="scientific">Fluoribacter gormanii</name>
    <dbReference type="NCBI Taxonomy" id="464"/>
    <lineage>
        <taxon>Bacteria</taxon>
        <taxon>Pseudomonadati</taxon>
        <taxon>Pseudomonadota</taxon>
        <taxon>Gammaproteobacteria</taxon>
        <taxon>Legionellales</taxon>
        <taxon>Legionellaceae</taxon>
        <taxon>Fluoribacter</taxon>
    </lineage>
</organism>
<dbReference type="RefSeq" id="WP_058468554.1">
    <property type="nucleotide sequence ID" value="NZ_CAAAIX010000047.1"/>
</dbReference>
<dbReference type="AlphaFoldDB" id="A0A377GLS8"/>
<name>A0A377GLS8_9GAMM</name>
<evidence type="ECO:0000313" key="4">
    <source>
        <dbReference type="Proteomes" id="UP000186808"/>
    </source>
</evidence>
<evidence type="ECO:0000313" key="5">
    <source>
        <dbReference type="Proteomes" id="UP000254374"/>
    </source>
</evidence>